<dbReference type="GO" id="GO:0016209">
    <property type="term" value="F:antioxidant activity"/>
    <property type="evidence" value="ECO:0007669"/>
    <property type="project" value="InterPro"/>
</dbReference>
<feature type="region of interest" description="Disordered" evidence="1">
    <location>
        <begin position="41"/>
        <end position="67"/>
    </location>
</feature>
<protein>
    <submittedName>
        <fullName evidence="3">Thiol:disulfide interchange protein</fullName>
    </submittedName>
</protein>
<keyword evidence="4" id="KW-1185">Reference proteome</keyword>
<dbReference type="GO" id="GO:0016491">
    <property type="term" value="F:oxidoreductase activity"/>
    <property type="evidence" value="ECO:0007669"/>
    <property type="project" value="InterPro"/>
</dbReference>
<feature type="domain" description="Thioredoxin" evidence="2">
    <location>
        <begin position="41"/>
        <end position="201"/>
    </location>
</feature>
<evidence type="ECO:0000313" key="4">
    <source>
        <dbReference type="Proteomes" id="UP000482960"/>
    </source>
</evidence>
<dbReference type="SUPFAM" id="SSF52833">
    <property type="entry name" value="Thioredoxin-like"/>
    <property type="match status" value="1"/>
</dbReference>
<dbReference type="InterPro" id="IPR013766">
    <property type="entry name" value="Thioredoxin_domain"/>
</dbReference>
<dbReference type="InterPro" id="IPR017937">
    <property type="entry name" value="Thioredoxin_CS"/>
</dbReference>
<dbReference type="PROSITE" id="PS51352">
    <property type="entry name" value="THIOREDOXIN_2"/>
    <property type="match status" value="1"/>
</dbReference>
<name>A0A6V8KWH7_9ACTN</name>
<dbReference type="EMBL" id="BLPG01000001">
    <property type="protein sequence ID" value="GFJ88194.1"/>
    <property type="molecule type" value="Genomic_DNA"/>
</dbReference>
<evidence type="ECO:0000313" key="3">
    <source>
        <dbReference type="EMBL" id="GFJ88194.1"/>
    </source>
</evidence>
<dbReference type="Proteomes" id="UP000482960">
    <property type="component" value="Unassembled WGS sequence"/>
</dbReference>
<organism evidence="3 4">
    <name type="scientific">Phytohabitans rumicis</name>
    <dbReference type="NCBI Taxonomy" id="1076125"/>
    <lineage>
        <taxon>Bacteria</taxon>
        <taxon>Bacillati</taxon>
        <taxon>Actinomycetota</taxon>
        <taxon>Actinomycetes</taxon>
        <taxon>Micromonosporales</taxon>
        <taxon>Micromonosporaceae</taxon>
    </lineage>
</organism>
<feature type="compositionally biased region" description="Low complexity" evidence="1">
    <location>
        <begin position="44"/>
        <end position="59"/>
    </location>
</feature>
<proteinExistence type="predicted"/>
<dbReference type="PANTHER" id="PTHR42852:SF17">
    <property type="entry name" value="THIOREDOXIN-LIKE PROTEIN HI_1115"/>
    <property type="match status" value="1"/>
</dbReference>
<dbReference type="InterPro" id="IPR050553">
    <property type="entry name" value="Thioredoxin_ResA/DsbE_sf"/>
</dbReference>
<gene>
    <name evidence="3" type="primary">dsbF</name>
    <name evidence="3" type="ORF">Prum_018360</name>
</gene>
<dbReference type="InterPro" id="IPR036249">
    <property type="entry name" value="Thioredoxin-like_sf"/>
</dbReference>
<accession>A0A6V8KWH7</accession>
<dbReference type="Pfam" id="PF00578">
    <property type="entry name" value="AhpC-TSA"/>
    <property type="match status" value="1"/>
</dbReference>
<evidence type="ECO:0000259" key="2">
    <source>
        <dbReference type="PROSITE" id="PS51352"/>
    </source>
</evidence>
<dbReference type="PANTHER" id="PTHR42852">
    <property type="entry name" value="THIOL:DISULFIDE INTERCHANGE PROTEIN DSBE"/>
    <property type="match status" value="1"/>
</dbReference>
<dbReference type="PROSITE" id="PS00194">
    <property type="entry name" value="THIOREDOXIN_1"/>
    <property type="match status" value="1"/>
</dbReference>
<evidence type="ECO:0000256" key="1">
    <source>
        <dbReference type="SAM" id="MobiDB-lite"/>
    </source>
</evidence>
<dbReference type="Gene3D" id="3.40.30.10">
    <property type="entry name" value="Glutaredoxin"/>
    <property type="match status" value="1"/>
</dbReference>
<comment type="caution">
    <text evidence="3">The sequence shown here is derived from an EMBL/GenBank/DDBJ whole genome shotgun (WGS) entry which is preliminary data.</text>
</comment>
<dbReference type="AlphaFoldDB" id="A0A6V8KWH7"/>
<dbReference type="InterPro" id="IPR000866">
    <property type="entry name" value="AhpC/TSA"/>
</dbReference>
<reference evidence="3 4" key="2">
    <citation type="submission" date="2020-03" db="EMBL/GenBank/DDBJ databases">
        <authorList>
            <person name="Ichikawa N."/>
            <person name="Kimura A."/>
            <person name="Kitahashi Y."/>
            <person name="Uohara A."/>
        </authorList>
    </citation>
    <scope>NUCLEOTIDE SEQUENCE [LARGE SCALE GENOMIC DNA]</scope>
    <source>
        <strain evidence="3 4">NBRC 108638</strain>
    </source>
</reference>
<sequence>MLRAPYSRAQPLQGRFRMRARLAAVALLVVLGVTACSGGEPEVDQAAPPQQQVAASQEATQPATAGPVPATLKFEGTTLDGKSFSGAALAGRPTVLWFWAPWCATCFGQAASVADMQTEFGTKVNLLGVAGLGDAKAMKEFVKDGEVGNVTHLNDEAGTVWKKFKIAEQSTFVLIDKDGKVLRTGWMDSVEFEGKVAEMAA</sequence>
<reference evidence="3 4" key="1">
    <citation type="submission" date="2020-03" db="EMBL/GenBank/DDBJ databases">
        <title>Whole genome shotgun sequence of Phytohabitans rumicis NBRC 108638.</title>
        <authorList>
            <person name="Komaki H."/>
            <person name="Tamura T."/>
        </authorList>
    </citation>
    <scope>NUCLEOTIDE SEQUENCE [LARGE SCALE GENOMIC DNA]</scope>
    <source>
        <strain evidence="3 4">NBRC 108638</strain>
    </source>
</reference>